<evidence type="ECO:0000256" key="7">
    <source>
        <dbReference type="SAM" id="Phobius"/>
    </source>
</evidence>
<dbReference type="InterPro" id="IPR011014">
    <property type="entry name" value="MscS_channel_TM-2"/>
</dbReference>
<comment type="similarity">
    <text evidence="2">Belongs to the MscS (TC 1.A.23) family.</text>
</comment>
<dbReference type="InterPro" id="IPR023408">
    <property type="entry name" value="MscS_beta-dom_sf"/>
</dbReference>
<dbReference type="SUPFAM" id="SSF82689">
    <property type="entry name" value="Mechanosensitive channel protein MscS (YggB), C-terminal domain"/>
    <property type="match status" value="1"/>
</dbReference>
<dbReference type="PANTHER" id="PTHR30221">
    <property type="entry name" value="SMALL-CONDUCTANCE MECHANOSENSITIVE CHANNEL"/>
    <property type="match status" value="1"/>
</dbReference>
<evidence type="ECO:0000256" key="2">
    <source>
        <dbReference type="ARBA" id="ARBA00008017"/>
    </source>
</evidence>
<organism evidence="10 11">
    <name type="scientific">Moheibacter lacus</name>
    <dbReference type="NCBI Taxonomy" id="2745851"/>
    <lineage>
        <taxon>Bacteria</taxon>
        <taxon>Pseudomonadati</taxon>
        <taxon>Bacteroidota</taxon>
        <taxon>Flavobacteriia</taxon>
        <taxon>Flavobacteriales</taxon>
        <taxon>Weeksellaceae</taxon>
        <taxon>Moheibacter</taxon>
    </lineage>
</organism>
<comment type="caution">
    <text evidence="10">The sequence shown here is derived from an EMBL/GenBank/DDBJ whole genome shotgun (WGS) entry which is preliminary data.</text>
</comment>
<evidence type="ECO:0000256" key="5">
    <source>
        <dbReference type="ARBA" id="ARBA00022989"/>
    </source>
</evidence>
<gene>
    <name evidence="10" type="ORF">HU137_07745</name>
</gene>
<dbReference type="InterPro" id="IPR049278">
    <property type="entry name" value="MS_channel_C"/>
</dbReference>
<evidence type="ECO:0000256" key="1">
    <source>
        <dbReference type="ARBA" id="ARBA00004651"/>
    </source>
</evidence>
<protein>
    <submittedName>
        <fullName evidence="10">Mechanosensitive ion channel family protein</fullName>
    </submittedName>
</protein>
<dbReference type="Gene3D" id="2.30.30.60">
    <property type="match status" value="1"/>
</dbReference>
<dbReference type="Pfam" id="PF21082">
    <property type="entry name" value="MS_channel_3rd"/>
    <property type="match status" value="1"/>
</dbReference>
<evidence type="ECO:0000259" key="8">
    <source>
        <dbReference type="Pfam" id="PF00924"/>
    </source>
</evidence>
<dbReference type="EMBL" id="JACDZE010000001">
    <property type="protein sequence ID" value="MBA5629660.1"/>
    <property type="molecule type" value="Genomic_DNA"/>
</dbReference>
<comment type="subcellular location">
    <subcellularLocation>
        <location evidence="1">Cell membrane</location>
        <topology evidence="1">Multi-pass membrane protein</topology>
    </subcellularLocation>
</comment>
<feature type="transmembrane region" description="Helical" evidence="7">
    <location>
        <begin position="25"/>
        <end position="43"/>
    </location>
</feature>
<feature type="domain" description="Mechanosensitive ion channel MscS C-terminal" evidence="9">
    <location>
        <begin position="181"/>
        <end position="263"/>
    </location>
</feature>
<dbReference type="InterPro" id="IPR008910">
    <property type="entry name" value="MSC_TM_helix"/>
</dbReference>
<dbReference type="Proteomes" id="UP000552241">
    <property type="component" value="Unassembled WGS sequence"/>
</dbReference>
<dbReference type="InterPro" id="IPR006685">
    <property type="entry name" value="MscS_channel_2nd"/>
</dbReference>
<keyword evidence="4 7" id="KW-0812">Transmembrane</keyword>
<name>A0A838ZNT6_9FLAO</name>
<dbReference type="GO" id="GO:0008381">
    <property type="term" value="F:mechanosensitive monoatomic ion channel activity"/>
    <property type="evidence" value="ECO:0007669"/>
    <property type="project" value="InterPro"/>
</dbReference>
<evidence type="ECO:0000313" key="11">
    <source>
        <dbReference type="Proteomes" id="UP000552241"/>
    </source>
</evidence>
<dbReference type="PANTHER" id="PTHR30221:SF1">
    <property type="entry name" value="SMALL-CONDUCTANCE MECHANOSENSITIVE CHANNEL"/>
    <property type="match status" value="1"/>
</dbReference>
<proteinExistence type="inferred from homology"/>
<evidence type="ECO:0000259" key="9">
    <source>
        <dbReference type="Pfam" id="PF21082"/>
    </source>
</evidence>
<dbReference type="InterPro" id="IPR010920">
    <property type="entry name" value="LSM_dom_sf"/>
</dbReference>
<dbReference type="InterPro" id="IPR045275">
    <property type="entry name" value="MscS_archaea/bacteria_type"/>
</dbReference>
<dbReference type="Pfam" id="PF05552">
    <property type="entry name" value="MS_channel_1st_1"/>
    <property type="match status" value="1"/>
</dbReference>
<sequence length="278" mass="30660">MDENILDPATLEKIKELIIEYTPKLLLAVIVLFVGFWVIGRIVKFVSKVLQKSHVDISLQKFFSSIISVFLKLMLILSVASMIGINTTSFVAITGALMVGIGMALNGSIGHFASGVLIMFFKPFKVGDLVKIGDGQTGTVEAINTFNTTLKTLDNKRIIIANSNVTGNTITNITGQEVAGVELTFGIAYGADIDEARSIILAVGKRCEWVLDDPKQMVVVAEWGDSSVNLASRPFCKSEHYWETKFFMQEHVKKEFDRAGIEIPFPQMDVHMIQPKGN</sequence>
<feature type="transmembrane region" description="Helical" evidence="7">
    <location>
        <begin position="63"/>
        <end position="85"/>
    </location>
</feature>
<dbReference type="Pfam" id="PF00924">
    <property type="entry name" value="MS_channel_2nd"/>
    <property type="match status" value="1"/>
</dbReference>
<feature type="transmembrane region" description="Helical" evidence="7">
    <location>
        <begin position="91"/>
        <end position="121"/>
    </location>
</feature>
<evidence type="ECO:0000256" key="6">
    <source>
        <dbReference type="ARBA" id="ARBA00023136"/>
    </source>
</evidence>
<keyword evidence="11" id="KW-1185">Reference proteome</keyword>
<dbReference type="RefSeq" id="WP_182043205.1">
    <property type="nucleotide sequence ID" value="NZ_JACDZE010000001.1"/>
</dbReference>
<keyword evidence="5 7" id="KW-1133">Transmembrane helix</keyword>
<keyword evidence="6 7" id="KW-0472">Membrane</keyword>
<dbReference type="SUPFAM" id="SSF82861">
    <property type="entry name" value="Mechanosensitive channel protein MscS (YggB), transmembrane region"/>
    <property type="match status" value="1"/>
</dbReference>
<dbReference type="AlphaFoldDB" id="A0A838ZNT6"/>
<evidence type="ECO:0000256" key="3">
    <source>
        <dbReference type="ARBA" id="ARBA00022475"/>
    </source>
</evidence>
<dbReference type="Gene3D" id="3.30.70.100">
    <property type="match status" value="1"/>
</dbReference>
<keyword evidence="3" id="KW-1003">Cell membrane</keyword>
<reference evidence="10 11" key="1">
    <citation type="submission" date="2020-07" db="EMBL/GenBank/DDBJ databases">
        <title>Moheibacter lacus sp. nov., a member of the family Flavobacteriaceae isolated from freshwater lake sediment.</title>
        <authorList>
            <person name="Liu Y."/>
        </authorList>
    </citation>
    <scope>NUCLEOTIDE SEQUENCE [LARGE SCALE GENOMIC DNA]</scope>
    <source>
        <strain evidence="10 11">BDHS18</strain>
    </source>
</reference>
<dbReference type="GO" id="GO:0005886">
    <property type="term" value="C:plasma membrane"/>
    <property type="evidence" value="ECO:0007669"/>
    <property type="project" value="UniProtKB-SubCell"/>
</dbReference>
<dbReference type="Gene3D" id="1.10.287.1260">
    <property type="match status" value="1"/>
</dbReference>
<accession>A0A838ZNT6</accession>
<feature type="domain" description="Mechanosensitive ion channel MscS" evidence="8">
    <location>
        <begin position="108"/>
        <end position="174"/>
    </location>
</feature>
<dbReference type="SUPFAM" id="SSF50182">
    <property type="entry name" value="Sm-like ribonucleoproteins"/>
    <property type="match status" value="1"/>
</dbReference>
<evidence type="ECO:0000313" key="10">
    <source>
        <dbReference type="EMBL" id="MBA5629660.1"/>
    </source>
</evidence>
<dbReference type="InterPro" id="IPR011066">
    <property type="entry name" value="MscS_channel_C_sf"/>
</dbReference>
<evidence type="ECO:0000256" key="4">
    <source>
        <dbReference type="ARBA" id="ARBA00022692"/>
    </source>
</evidence>